<name>A0A8J6XR94_9CYAN</name>
<feature type="transmembrane region" description="Helical" evidence="2">
    <location>
        <begin position="173"/>
        <end position="193"/>
    </location>
</feature>
<dbReference type="AlphaFoldDB" id="A0A8J6XR94"/>
<evidence type="ECO:0000256" key="2">
    <source>
        <dbReference type="SAM" id="Phobius"/>
    </source>
</evidence>
<dbReference type="Proteomes" id="UP000629098">
    <property type="component" value="Unassembled WGS sequence"/>
</dbReference>
<dbReference type="SUPFAM" id="SSF103481">
    <property type="entry name" value="Multidrug resistance efflux transporter EmrE"/>
    <property type="match status" value="2"/>
</dbReference>
<dbReference type="PANTHER" id="PTHR22911:SF76">
    <property type="entry name" value="EAMA DOMAIN-CONTAINING PROTEIN"/>
    <property type="match status" value="1"/>
</dbReference>
<dbReference type="GO" id="GO:0016020">
    <property type="term" value="C:membrane"/>
    <property type="evidence" value="ECO:0007669"/>
    <property type="project" value="InterPro"/>
</dbReference>
<dbReference type="PANTHER" id="PTHR22911">
    <property type="entry name" value="ACYL-MALONYL CONDENSING ENZYME-RELATED"/>
    <property type="match status" value="1"/>
</dbReference>
<dbReference type="InterPro" id="IPR037185">
    <property type="entry name" value="EmrE-like"/>
</dbReference>
<protein>
    <submittedName>
        <fullName evidence="4">DMT family transporter</fullName>
    </submittedName>
</protein>
<feature type="transmembrane region" description="Helical" evidence="2">
    <location>
        <begin position="205"/>
        <end position="224"/>
    </location>
</feature>
<dbReference type="InterPro" id="IPR000620">
    <property type="entry name" value="EamA_dom"/>
</dbReference>
<evidence type="ECO:0000256" key="1">
    <source>
        <dbReference type="ARBA" id="ARBA00007362"/>
    </source>
</evidence>
<evidence type="ECO:0000259" key="3">
    <source>
        <dbReference type="Pfam" id="PF00892"/>
    </source>
</evidence>
<proteinExistence type="inferred from homology"/>
<keyword evidence="5" id="KW-1185">Reference proteome</keyword>
<keyword evidence="2" id="KW-0812">Transmembrane</keyword>
<feature type="transmembrane region" description="Helical" evidence="2">
    <location>
        <begin position="91"/>
        <end position="111"/>
    </location>
</feature>
<feature type="domain" description="EamA" evidence="3">
    <location>
        <begin position="23"/>
        <end position="160"/>
    </location>
</feature>
<gene>
    <name evidence="4" type="ORF">ICL16_38405</name>
</gene>
<feature type="transmembrane region" description="Helical" evidence="2">
    <location>
        <begin position="145"/>
        <end position="167"/>
    </location>
</feature>
<feature type="transmembrane region" description="Helical" evidence="2">
    <location>
        <begin position="291"/>
        <end position="308"/>
    </location>
</feature>
<feature type="transmembrane region" description="Helical" evidence="2">
    <location>
        <begin position="117"/>
        <end position="138"/>
    </location>
</feature>
<dbReference type="Pfam" id="PF00892">
    <property type="entry name" value="EamA"/>
    <property type="match status" value="2"/>
</dbReference>
<evidence type="ECO:0000313" key="4">
    <source>
        <dbReference type="EMBL" id="MBD2777761.1"/>
    </source>
</evidence>
<organism evidence="4 5">
    <name type="scientific">Iningainema tapete BLCC-T55</name>
    <dbReference type="NCBI Taxonomy" id="2748662"/>
    <lineage>
        <taxon>Bacteria</taxon>
        <taxon>Bacillati</taxon>
        <taxon>Cyanobacteriota</taxon>
        <taxon>Cyanophyceae</taxon>
        <taxon>Nostocales</taxon>
        <taxon>Scytonemataceae</taxon>
        <taxon>Iningainema tapete</taxon>
    </lineage>
</organism>
<comment type="similarity">
    <text evidence="1">Belongs to the EamA transporter family.</text>
</comment>
<dbReference type="EMBL" id="JACXAE010000118">
    <property type="protein sequence ID" value="MBD2777761.1"/>
    <property type="molecule type" value="Genomic_DNA"/>
</dbReference>
<evidence type="ECO:0000313" key="5">
    <source>
        <dbReference type="Proteomes" id="UP000629098"/>
    </source>
</evidence>
<comment type="caution">
    <text evidence="4">The sequence shown here is derived from an EMBL/GenBank/DDBJ whole genome shotgun (WGS) entry which is preliminary data.</text>
</comment>
<dbReference type="RefSeq" id="WP_190836829.1">
    <property type="nucleotide sequence ID" value="NZ_CAWPPI010000118.1"/>
</dbReference>
<keyword evidence="2" id="KW-0472">Membrane</keyword>
<sequence length="316" mass="34536">MTNQLKLSEQQLFTTPAWIVNTALLSGLIAISFGAIFIRWSEDELSPIATVFNRFWLGSFFFGLWHCGLAIRHWWSGKPVQQQPYTQKEILLLLGAGTFFAFSLVLVAWSLTQTSVAISTVLHNLAPIFTSLGVWLLFSVGFNSQFLIGMIVAIGGAIAIELDSLLLGANTSILGDVAATVSAVFLAAYLLCVEQLRTKFTPMTIQLWICACATVVMFPIVVLSGDKFFPSTVGGWLVVISFSVVCQVLGHGLLIYSLKRFSSVVISLFHLLEPVLSGIFALAIFAEKLSFSDWIGFAFVLIGLYLAVSSQMDVNS</sequence>
<accession>A0A8J6XR94</accession>
<keyword evidence="2" id="KW-1133">Transmembrane helix</keyword>
<feature type="domain" description="EamA" evidence="3">
    <location>
        <begin position="174"/>
        <end position="308"/>
    </location>
</feature>
<feature type="transmembrane region" description="Helical" evidence="2">
    <location>
        <begin position="12"/>
        <end position="40"/>
    </location>
</feature>
<feature type="transmembrane region" description="Helical" evidence="2">
    <location>
        <begin position="236"/>
        <end position="256"/>
    </location>
</feature>
<feature type="transmembrane region" description="Helical" evidence="2">
    <location>
        <begin position="263"/>
        <end position="285"/>
    </location>
</feature>
<reference evidence="4" key="1">
    <citation type="submission" date="2020-09" db="EMBL/GenBank/DDBJ databases">
        <title>Iningainema tapete sp. nov. (Scytonemataceae, Cyanobacteria) from greenhouses in central Florida (USA) produces two types of nodularin with biosynthetic potential for microcystin-LR and anabaenopeptins.</title>
        <authorList>
            <person name="Berthold D.E."/>
            <person name="Lefler F.W."/>
            <person name="Huang I.-S."/>
            <person name="Abdulla H."/>
            <person name="Zimba P.V."/>
            <person name="Laughinghouse H.D. IV."/>
        </authorList>
    </citation>
    <scope>NUCLEOTIDE SEQUENCE</scope>
    <source>
        <strain evidence="4">BLCCT55</strain>
    </source>
</reference>
<feature type="transmembrane region" description="Helical" evidence="2">
    <location>
        <begin position="52"/>
        <end position="71"/>
    </location>
</feature>